<evidence type="ECO:0000259" key="3">
    <source>
        <dbReference type="PROSITE" id="PS50003"/>
    </source>
</evidence>
<proteinExistence type="predicted"/>
<reference evidence="4 5" key="1">
    <citation type="submission" date="2024-05" db="EMBL/GenBank/DDBJ databases">
        <title>Culex pipiens pipiens assembly and annotation.</title>
        <authorList>
            <person name="Alout H."/>
            <person name="Durand T."/>
        </authorList>
    </citation>
    <scope>NUCLEOTIDE SEQUENCE [LARGE SCALE GENOMIC DNA]</scope>
    <source>
        <strain evidence="4">HA-2024</strain>
        <tissue evidence="4">Whole body</tissue>
    </source>
</reference>
<dbReference type="PANTHER" id="PTHR20929:SF11">
    <property type="entry name" value="DYNEIN AXONEMAL INTERMEDIATE CHAIN 7"/>
    <property type="match status" value="1"/>
</dbReference>
<feature type="region of interest" description="Disordered" evidence="2">
    <location>
        <begin position="303"/>
        <end position="334"/>
    </location>
</feature>
<name>A0ABD1D3Q6_CULPP</name>
<feature type="coiled-coil region" evidence="1">
    <location>
        <begin position="515"/>
        <end position="563"/>
    </location>
</feature>
<keyword evidence="1" id="KW-0175">Coiled coil</keyword>
<gene>
    <name evidence="4" type="ORF">pipiens_012206</name>
</gene>
<dbReference type="Pfam" id="PF12366">
    <property type="entry name" value="Casc1_C"/>
    <property type="match status" value="1"/>
</dbReference>
<feature type="region of interest" description="Disordered" evidence="2">
    <location>
        <begin position="1056"/>
        <end position="1085"/>
    </location>
</feature>
<dbReference type="Gene3D" id="2.30.29.30">
    <property type="entry name" value="Pleckstrin-homology domain (PH domain)/Phosphotyrosine-binding domain (PTB)"/>
    <property type="match status" value="1"/>
</dbReference>
<feature type="compositionally biased region" description="Acidic residues" evidence="2">
    <location>
        <begin position="1130"/>
        <end position="1143"/>
    </location>
</feature>
<dbReference type="Proteomes" id="UP001562425">
    <property type="component" value="Unassembled WGS sequence"/>
</dbReference>
<sequence>MCSCSKKAIDGNEHCADGDLSCEEKCDRIPSPGTAQNGPKESAEYMNIVNKIDESRYTLVHKCRALLRKLEESSSSTPQTVLDEEENSYLEMGGVGHKNDINLTQQPPDKIDSGENSESCCCAVGGDKEITPSCEPERNEAELNLEENCYDFTTDRCLYDECLDTKLNNTVNVIVPAEDSTSSTKCPFSGLPAAHLRIKQSPKSGTLFRQEKRIFFDQTKKYYVGLLDRWLLLYNNSNELKPAQCVQVKDIKLDLSLNDQINEKSQFHIITQEDSKICFTSPSFKELNEWVVAIQQNLLAKPENSPRKLPLPPTPTPYTSDETDTAAASSVARIDSEESIYEEPQLLSKQRPLPPSTLELHNNYDTPKLAADNLLTQQHLKATPTKIINDALISPKTTTWCEPISLPAVPPTVAHNPSTPVKSWIFNRFNKSPSSDSEHQPKANNTTTRKPPKKQLAFPVEPATSSVTVVSSASANKGSKINMIISQLEANGQLSLLSKSLNDKRNTWCMEDPKKKMSKKERARLEAEQAEHQRMEQEREKLRRIEEEKMRKVREKEEAERKQVMEIVANKMRKVQFVDSYKYFALIKEEVKHLHAQQKKDRENWLLLANEQSILTQDVNVGNISRESLKLQQPEIGTVYAAKTKEVLGILEEIDEALHCDTTVTQSMIDDLHELKTEFRRVLADYIDEFAYKILSNINRDMTLTGLLEVTHKFASDVFKTQLFGLRDMPTPQLNPKEKAKEDSKHTDIDFPVLGFHLVLPAAVKCHHSAIRGLWLNYDHFSDYCPSYDMPYRLDNRADLRIISRIEWKKRKEILKAVYEEPREKRPDDSEEDERSPNDIDVDKIYTEHADELMKKERAKKGTKALGLLEHDVNMRSHRIIAGVYCIDYLAQPGQEVKIAKKSLLRTVPQPGKLTRKKFYQPYKPPPTPQPGVRRLPEEIEAEIKQMEENLDKLALITLQLPESVFWFEPPIVCRWELKEETLESDPGFAKYLEKHRLQVQTARERRTKSLRDRKTKFIEDFNILDIPSHVHLSSIVDDFVVPKLPESYTVKIIPQDDKKKKNHLQRAPSGGKKSREKKRKVSKVPSSAALTNIIYETRIPAYLFPPGSGSKILKIWNRRNKLSYPALPEESDDQGDYDDSDNDNGAGSTTKTKKKQYLFSAFLKDLDELIEAKTPKFECKMEEIVATVSKADQGRQTVQIVKSDERTRDRDRKKVQKSKFDSDDEEVDYGDILEVGNYVMVDREKEYVGKWSTRDIHDVKFNEDKLTIQFRIGRLGAIGFAANRYSNLPYQSWEMKPDIKNPGCITFSLTAAVISTEITISEAGFRVNSLQGGPTQAMQEIIGQVLPLRKMIKTLRQAAVDLFPEDDAFNYSEGSCEKNWIMESHLYDCMGLLAVTHNFSWSRWNLLSGCRMCVLLMREIVEHRRLPTHSTLLVTPLKA</sequence>
<feature type="compositionally biased region" description="Basic and acidic residues" evidence="2">
    <location>
        <begin position="1203"/>
        <end position="1213"/>
    </location>
</feature>
<accession>A0ABD1D3Q6</accession>
<evidence type="ECO:0000256" key="2">
    <source>
        <dbReference type="SAM" id="MobiDB-lite"/>
    </source>
</evidence>
<dbReference type="CDD" id="cd00821">
    <property type="entry name" value="PH"/>
    <property type="match status" value="1"/>
</dbReference>
<dbReference type="PROSITE" id="PS50003">
    <property type="entry name" value="PH_DOMAIN"/>
    <property type="match status" value="1"/>
</dbReference>
<evidence type="ECO:0000313" key="5">
    <source>
        <dbReference type="Proteomes" id="UP001562425"/>
    </source>
</evidence>
<dbReference type="Pfam" id="PF00169">
    <property type="entry name" value="PH"/>
    <property type="match status" value="1"/>
</dbReference>
<dbReference type="InterPro" id="IPR023247">
    <property type="entry name" value="IC97/Dnai7-like"/>
</dbReference>
<feature type="domain" description="PH" evidence="3">
    <location>
        <begin position="200"/>
        <end position="299"/>
    </location>
</feature>
<feature type="region of interest" description="Disordered" evidence="2">
    <location>
        <begin position="1126"/>
        <end position="1151"/>
    </location>
</feature>
<dbReference type="InterPro" id="IPR022110">
    <property type="entry name" value="CASC1_C"/>
</dbReference>
<dbReference type="SUPFAM" id="SSF50729">
    <property type="entry name" value="PH domain-like"/>
    <property type="match status" value="1"/>
</dbReference>
<dbReference type="EMBL" id="JBEHCU010007775">
    <property type="protein sequence ID" value="KAL1392810.1"/>
    <property type="molecule type" value="Genomic_DNA"/>
</dbReference>
<comment type="caution">
    <text evidence="4">The sequence shown here is derived from an EMBL/GenBank/DDBJ whole genome shotgun (WGS) entry which is preliminary data.</text>
</comment>
<protein>
    <recommendedName>
        <fullName evidence="3">PH domain-containing protein</fullName>
    </recommendedName>
</protein>
<feature type="region of interest" description="Disordered" evidence="2">
    <location>
        <begin position="427"/>
        <end position="460"/>
    </location>
</feature>
<dbReference type="PANTHER" id="PTHR20929">
    <property type="entry name" value="LUNG ADENOMA SUSCEPTIBILITY 1-RELATED"/>
    <property type="match status" value="1"/>
</dbReference>
<dbReference type="InterPro" id="IPR001849">
    <property type="entry name" value="PH_domain"/>
</dbReference>
<feature type="compositionally biased region" description="Basic residues" evidence="2">
    <location>
        <begin position="1073"/>
        <end position="1083"/>
    </location>
</feature>
<organism evidence="4 5">
    <name type="scientific">Culex pipiens pipiens</name>
    <name type="common">Northern house mosquito</name>
    <dbReference type="NCBI Taxonomy" id="38569"/>
    <lineage>
        <taxon>Eukaryota</taxon>
        <taxon>Metazoa</taxon>
        <taxon>Ecdysozoa</taxon>
        <taxon>Arthropoda</taxon>
        <taxon>Hexapoda</taxon>
        <taxon>Insecta</taxon>
        <taxon>Pterygota</taxon>
        <taxon>Neoptera</taxon>
        <taxon>Endopterygota</taxon>
        <taxon>Diptera</taxon>
        <taxon>Nematocera</taxon>
        <taxon>Culicoidea</taxon>
        <taxon>Culicidae</taxon>
        <taxon>Culicinae</taxon>
        <taxon>Culicini</taxon>
        <taxon>Culex</taxon>
        <taxon>Culex</taxon>
    </lineage>
</organism>
<feature type="region of interest" description="Disordered" evidence="2">
    <location>
        <begin position="822"/>
        <end position="841"/>
    </location>
</feature>
<keyword evidence="5" id="KW-1185">Reference proteome</keyword>
<feature type="region of interest" description="Disordered" evidence="2">
    <location>
        <begin position="1198"/>
        <end position="1221"/>
    </location>
</feature>
<dbReference type="InterPro" id="IPR011993">
    <property type="entry name" value="PH-like_dom_sf"/>
</dbReference>
<evidence type="ECO:0000256" key="1">
    <source>
        <dbReference type="SAM" id="Coils"/>
    </source>
</evidence>
<dbReference type="SMART" id="SM00233">
    <property type="entry name" value="PH"/>
    <property type="match status" value="1"/>
</dbReference>
<evidence type="ECO:0000313" key="4">
    <source>
        <dbReference type="EMBL" id="KAL1392810.1"/>
    </source>
</evidence>